<dbReference type="NCBIfam" id="TIGR01025">
    <property type="entry name" value="uS19_arch"/>
    <property type="match status" value="1"/>
</dbReference>
<dbReference type="NCBIfam" id="NF003121">
    <property type="entry name" value="PRK04038.1"/>
    <property type="match status" value="1"/>
</dbReference>
<dbReference type="PROSITE" id="PS00323">
    <property type="entry name" value="RIBOSOMAL_S19"/>
    <property type="match status" value="1"/>
</dbReference>
<dbReference type="HAMAP" id="MF_00531">
    <property type="entry name" value="Ribosomal_uS19"/>
    <property type="match status" value="1"/>
</dbReference>
<reference evidence="10" key="1">
    <citation type="submission" date="2017-06" db="EMBL/GenBank/DDBJ databases">
        <authorList>
            <person name="Cremers G."/>
        </authorList>
    </citation>
    <scope>NUCLEOTIDE SEQUENCE [LARGE SCALE GENOMIC DNA]</scope>
</reference>
<keyword evidence="4 7" id="KW-0689">Ribosomal protein</keyword>
<dbReference type="SUPFAM" id="SSF54570">
    <property type="entry name" value="Ribosomal protein S19"/>
    <property type="match status" value="1"/>
</dbReference>
<evidence type="ECO:0000256" key="7">
    <source>
        <dbReference type="HAMAP-Rule" id="MF_00531"/>
    </source>
</evidence>
<dbReference type="PRINTS" id="PR00975">
    <property type="entry name" value="RIBOSOMALS19"/>
</dbReference>
<evidence type="ECO:0000256" key="1">
    <source>
        <dbReference type="ARBA" id="ARBA00003239"/>
    </source>
</evidence>
<dbReference type="Pfam" id="PF00203">
    <property type="entry name" value="Ribosomal_S19"/>
    <property type="match status" value="1"/>
</dbReference>
<proteinExistence type="inferred from homology"/>
<dbReference type="STRING" id="1392998.ANME2D_00370"/>
<organism evidence="9 10">
    <name type="scientific">Candidatus Methanoperedens nitratireducens</name>
    <dbReference type="NCBI Taxonomy" id="1392998"/>
    <lineage>
        <taxon>Archaea</taxon>
        <taxon>Methanobacteriati</taxon>
        <taxon>Methanobacteriota</taxon>
        <taxon>Stenosarchaea group</taxon>
        <taxon>Methanomicrobia</taxon>
        <taxon>Methanosarcinales</taxon>
        <taxon>ANME-2 cluster</taxon>
        <taxon>Candidatus Methanoperedentaceae</taxon>
        <taxon>Candidatus Methanoperedens</taxon>
    </lineage>
</organism>
<evidence type="ECO:0000256" key="5">
    <source>
        <dbReference type="ARBA" id="ARBA00023274"/>
    </source>
</evidence>
<keyword evidence="5 7" id="KW-0687">Ribonucleoprotein</keyword>
<dbReference type="GO" id="GO:0022627">
    <property type="term" value="C:cytosolic small ribosomal subunit"/>
    <property type="evidence" value="ECO:0007669"/>
    <property type="project" value="UniProtKB-UniRule"/>
</dbReference>
<keyword evidence="10" id="KW-1185">Reference proteome</keyword>
<comment type="similarity">
    <text evidence="2 7 8">Belongs to the universal ribosomal protein uS19 family.</text>
</comment>
<sequence length="137" mass="15708">MAKKILSKLPKRKGEFTYRGKTLEDLKKLSIEEFATLVPSRQRRTIQRGFSEEHKKLLHKIKIKDPNIRTHLRDMIVLPEMIGMKVSIHSGKEFTPVELIPEMLGHYFGEFVLTRKKVSHGAAGVGATRSSKFIPLK</sequence>
<dbReference type="PANTHER" id="PTHR11880:SF2">
    <property type="entry name" value="SMALL RIBOSOMAL SUBUNIT PROTEIN US19"/>
    <property type="match status" value="1"/>
</dbReference>
<gene>
    <name evidence="9" type="primary">rps</name>
    <name evidence="7" type="synonym">rps19p</name>
    <name evidence="9" type="ORF">MNV_20082</name>
</gene>
<dbReference type="PANTHER" id="PTHR11880">
    <property type="entry name" value="RIBOSOMAL PROTEIN S19P FAMILY MEMBER"/>
    <property type="match status" value="1"/>
</dbReference>
<dbReference type="GO" id="GO:0003735">
    <property type="term" value="F:structural constituent of ribosome"/>
    <property type="evidence" value="ECO:0007669"/>
    <property type="project" value="UniProtKB-UniRule"/>
</dbReference>
<keyword evidence="3 7" id="KW-0699">rRNA-binding</keyword>
<accession>A0A284VN52</accession>
<name>A0A284VN52_9EURY</name>
<dbReference type="Proteomes" id="UP000218615">
    <property type="component" value="Unassembled WGS sequence"/>
</dbReference>
<dbReference type="GO" id="GO:0000028">
    <property type="term" value="P:ribosomal small subunit assembly"/>
    <property type="evidence" value="ECO:0007669"/>
    <property type="project" value="TreeGrafter"/>
</dbReference>
<evidence type="ECO:0000313" key="9">
    <source>
        <dbReference type="EMBL" id="SNQ60706.1"/>
    </source>
</evidence>
<dbReference type="InterPro" id="IPR002222">
    <property type="entry name" value="Ribosomal_uS19"/>
</dbReference>
<protein>
    <recommendedName>
        <fullName evidence="6 7">Small ribosomal subunit protein uS19</fullName>
    </recommendedName>
</protein>
<comment type="function">
    <text evidence="1 7">Protein S19 forms a complex with S13 that binds strongly to the 16S ribosomal RNA.</text>
</comment>
<keyword evidence="7" id="KW-0694">RNA-binding</keyword>
<dbReference type="InterPro" id="IPR005713">
    <property type="entry name" value="Ribosomal_uS19_euk/arc"/>
</dbReference>
<dbReference type="GO" id="GO:0019843">
    <property type="term" value="F:rRNA binding"/>
    <property type="evidence" value="ECO:0007669"/>
    <property type="project" value="UniProtKB-UniRule"/>
</dbReference>
<dbReference type="FunFam" id="3.30.860.10:FF:000002">
    <property type="entry name" value="40S ribosomal protein S15"/>
    <property type="match status" value="1"/>
</dbReference>
<dbReference type="AlphaFoldDB" id="A0A284VN52"/>
<dbReference type="OrthoDB" id="30559at2157"/>
<dbReference type="EMBL" id="FZMP01000112">
    <property type="protein sequence ID" value="SNQ60706.1"/>
    <property type="molecule type" value="Genomic_DNA"/>
</dbReference>
<evidence type="ECO:0000313" key="10">
    <source>
        <dbReference type="Proteomes" id="UP000218615"/>
    </source>
</evidence>
<evidence type="ECO:0000256" key="3">
    <source>
        <dbReference type="ARBA" id="ARBA00022730"/>
    </source>
</evidence>
<dbReference type="Gene3D" id="3.30.860.10">
    <property type="entry name" value="30s Ribosomal Protein S19, Chain A"/>
    <property type="match status" value="1"/>
</dbReference>
<evidence type="ECO:0000256" key="6">
    <source>
        <dbReference type="ARBA" id="ARBA00035163"/>
    </source>
</evidence>
<evidence type="ECO:0000256" key="4">
    <source>
        <dbReference type="ARBA" id="ARBA00022980"/>
    </source>
</evidence>
<dbReference type="InterPro" id="IPR020934">
    <property type="entry name" value="Ribosomal_uS19_CS"/>
</dbReference>
<dbReference type="GO" id="GO:0006412">
    <property type="term" value="P:translation"/>
    <property type="evidence" value="ECO:0007669"/>
    <property type="project" value="UniProtKB-UniRule"/>
</dbReference>
<evidence type="ECO:0000256" key="2">
    <source>
        <dbReference type="ARBA" id="ARBA00007345"/>
    </source>
</evidence>
<evidence type="ECO:0000256" key="8">
    <source>
        <dbReference type="RuleBase" id="RU003485"/>
    </source>
</evidence>
<dbReference type="PIRSF" id="PIRSF002144">
    <property type="entry name" value="Ribosomal_S19"/>
    <property type="match status" value="1"/>
</dbReference>
<dbReference type="InterPro" id="IPR023575">
    <property type="entry name" value="Ribosomal_uS19_SF"/>
</dbReference>
<dbReference type="RefSeq" id="WP_096205149.1">
    <property type="nucleotide sequence ID" value="NZ_FZMP01000112.1"/>
</dbReference>